<sequence>MHSINDKAVLANGVEIPWLGLGVYKADNEGEVEQAVKTALENGYRSIDTASFYGNEEGVGRAVKESGIPREEIFLTTKVWNDDQGYDNTMKAFEISRRKLGVDVIDLYLIHWPVEGLYKETWRALEDLYKRGFVRAIGVCNFLPHHFEELKNTAEVTPMLNQVEFHPWLTQPELMAYCQENNIQLEAWSPLTRGRKLDDPVLNVIADKYNKTPAQVILRWNVQEKVVTIPKSVTPVRIKENADIFDFELTDEDVRQLYDLNQELRFGPHPDDF</sequence>
<dbReference type="Pfam" id="PF00248">
    <property type="entry name" value="Aldo_ket_red"/>
    <property type="match status" value="1"/>
</dbReference>
<dbReference type="InterPro" id="IPR018170">
    <property type="entry name" value="Aldo/ket_reductase_CS"/>
</dbReference>
<accession>A0A2T4U239</accession>
<dbReference type="GO" id="GO:0016616">
    <property type="term" value="F:oxidoreductase activity, acting on the CH-OH group of donors, NAD or NADP as acceptor"/>
    <property type="evidence" value="ECO:0007669"/>
    <property type="project" value="UniProtKB-ARBA"/>
</dbReference>
<name>A0A2T4U239_9BACI</name>
<dbReference type="FunFam" id="3.20.20.100:FF:000015">
    <property type="entry name" value="Oxidoreductase, aldo/keto reductase family"/>
    <property type="match status" value="1"/>
</dbReference>
<feature type="active site" description="Proton donor" evidence="4">
    <location>
        <position position="53"/>
    </location>
</feature>
<organism evidence="8 9">
    <name type="scientific">Alkalicoccus saliphilus</name>
    <dbReference type="NCBI Taxonomy" id="200989"/>
    <lineage>
        <taxon>Bacteria</taxon>
        <taxon>Bacillati</taxon>
        <taxon>Bacillota</taxon>
        <taxon>Bacilli</taxon>
        <taxon>Bacillales</taxon>
        <taxon>Bacillaceae</taxon>
        <taxon>Alkalicoccus</taxon>
    </lineage>
</organism>
<dbReference type="EMBL" id="PZJJ01000050">
    <property type="protein sequence ID" value="PTL37457.1"/>
    <property type="molecule type" value="Genomic_DNA"/>
</dbReference>
<dbReference type="PROSITE" id="PS00063">
    <property type="entry name" value="ALDOKETO_REDUCTASE_3"/>
    <property type="match status" value="1"/>
</dbReference>
<dbReference type="InterPro" id="IPR036812">
    <property type="entry name" value="NAD(P)_OxRdtase_dom_sf"/>
</dbReference>
<comment type="similarity">
    <text evidence="1">Belongs to the aldo/keto reductase family.</text>
</comment>
<feature type="site" description="Lowers pKa of active site Tyr" evidence="6">
    <location>
        <position position="78"/>
    </location>
</feature>
<keyword evidence="9" id="KW-1185">Reference proteome</keyword>
<evidence type="ECO:0000313" key="9">
    <source>
        <dbReference type="Proteomes" id="UP000240509"/>
    </source>
</evidence>
<dbReference type="PRINTS" id="PR00069">
    <property type="entry name" value="ALDKETRDTASE"/>
</dbReference>
<proteinExistence type="inferred from homology"/>
<dbReference type="PROSITE" id="PS00798">
    <property type="entry name" value="ALDOKETO_REDUCTASE_1"/>
    <property type="match status" value="1"/>
</dbReference>
<evidence type="ECO:0000256" key="2">
    <source>
        <dbReference type="ARBA" id="ARBA00022857"/>
    </source>
</evidence>
<evidence type="ECO:0000313" key="8">
    <source>
        <dbReference type="EMBL" id="PTL37457.1"/>
    </source>
</evidence>
<keyword evidence="3" id="KW-0560">Oxidoreductase</keyword>
<dbReference type="PROSITE" id="PS00062">
    <property type="entry name" value="ALDOKETO_REDUCTASE_2"/>
    <property type="match status" value="1"/>
</dbReference>
<evidence type="ECO:0000256" key="5">
    <source>
        <dbReference type="PIRSR" id="PIRSR000097-2"/>
    </source>
</evidence>
<dbReference type="Gene3D" id="3.20.20.100">
    <property type="entry name" value="NADP-dependent oxidoreductase domain"/>
    <property type="match status" value="1"/>
</dbReference>
<evidence type="ECO:0000259" key="7">
    <source>
        <dbReference type="Pfam" id="PF00248"/>
    </source>
</evidence>
<dbReference type="AlphaFoldDB" id="A0A2T4U239"/>
<dbReference type="SUPFAM" id="SSF51430">
    <property type="entry name" value="NAD(P)-linked oxidoreductase"/>
    <property type="match status" value="1"/>
</dbReference>
<dbReference type="OrthoDB" id="9804790at2"/>
<evidence type="ECO:0000256" key="6">
    <source>
        <dbReference type="PIRSR" id="PIRSR000097-3"/>
    </source>
</evidence>
<dbReference type="Proteomes" id="UP000240509">
    <property type="component" value="Unassembled WGS sequence"/>
</dbReference>
<evidence type="ECO:0000256" key="3">
    <source>
        <dbReference type="ARBA" id="ARBA00023002"/>
    </source>
</evidence>
<dbReference type="InterPro" id="IPR023210">
    <property type="entry name" value="NADP_OxRdtase_dom"/>
</dbReference>
<evidence type="ECO:0000256" key="1">
    <source>
        <dbReference type="ARBA" id="ARBA00007905"/>
    </source>
</evidence>
<dbReference type="InterPro" id="IPR020471">
    <property type="entry name" value="AKR"/>
</dbReference>
<feature type="domain" description="NADP-dependent oxidoreductase" evidence="7">
    <location>
        <begin position="27"/>
        <end position="260"/>
    </location>
</feature>
<feature type="binding site" evidence="5">
    <location>
        <position position="111"/>
    </location>
    <ligand>
        <name>substrate</name>
    </ligand>
</feature>
<evidence type="ECO:0000256" key="4">
    <source>
        <dbReference type="PIRSR" id="PIRSR000097-1"/>
    </source>
</evidence>
<comment type="caution">
    <text evidence="8">The sequence shown here is derived from an EMBL/GenBank/DDBJ whole genome shotgun (WGS) entry which is preliminary data.</text>
</comment>
<keyword evidence="2" id="KW-0521">NADP</keyword>
<gene>
    <name evidence="8" type="ORF">C6Y45_16410</name>
</gene>
<dbReference type="PANTHER" id="PTHR43827:SF3">
    <property type="entry name" value="NADP-DEPENDENT OXIDOREDUCTASE DOMAIN-CONTAINING PROTEIN"/>
    <property type="match status" value="1"/>
</dbReference>
<protein>
    <submittedName>
        <fullName evidence="8">Aldo/keto reductase</fullName>
    </submittedName>
</protein>
<dbReference type="PIRSF" id="PIRSF000097">
    <property type="entry name" value="AKR"/>
    <property type="match status" value="1"/>
</dbReference>
<reference evidence="8 9" key="1">
    <citation type="submission" date="2018-03" db="EMBL/GenBank/DDBJ databases">
        <title>Alkalicoccus saliphilus sp. nov., isolated from a mineral pool.</title>
        <authorList>
            <person name="Zhao B."/>
        </authorList>
    </citation>
    <scope>NUCLEOTIDE SEQUENCE [LARGE SCALE GENOMIC DNA]</scope>
    <source>
        <strain evidence="8 9">6AG</strain>
    </source>
</reference>
<dbReference type="PANTHER" id="PTHR43827">
    <property type="entry name" value="2,5-DIKETO-D-GLUCONIC ACID REDUCTASE"/>
    <property type="match status" value="1"/>
</dbReference>
<dbReference type="RefSeq" id="WP_107586308.1">
    <property type="nucleotide sequence ID" value="NZ_PZJJ01000050.1"/>
</dbReference>